<evidence type="ECO:0000313" key="3">
    <source>
        <dbReference type="Proteomes" id="UP000198381"/>
    </source>
</evidence>
<dbReference type="Gene3D" id="3.30.750.44">
    <property type="match status" value="1"/>
</dbReference>
<proteinExistence type="predicted"/>
<dbReference type="CDD" id="cd07563">
    <property type="entry name" value="Peptidase_S41_IRBP"/>
    <property type="match status" value="1"/>
</dbReference>
<dbReference type="PANTHER" id="PTHR11261">
    <property type="entry name" value="INTERPHOTORECEPTOR RETINOID-BINDING PROTEIN"/>
    <property type="match status" value="1"/>
</dbReference>
<dbReference type="Proteomes" id="UP000198381">
    <property type="component" value="Unassembled WGS sequence"/>
</dbReference>
<dbReference type="SMART" id="SM00245">
    <property type="entry name" value="TSPc"/>
    <property type="match status" value="1"/>
</dbReference>
<dbReference type="PANTHER" id="PTHR11261:SF3">
    <property type="entry name" value="RETINOL-BINDING PROTEIN 3"/>
    <property type="match status" value="1"/>
</dbReference>
<evidence type="ECO:0000259" key="1">
    <source>
        <dbReference type="SMART" id="SM00245"/>
    </source>
</evidence>
<dbReference type="EMBL" id="MUHD01000022">
    <property type="protein sequence ID" value="OXB06890.1"/>
    <property type="molecule type" value="Genomic_DNA"/>
</dbReference>
<keyword evidence="3" id="KW-1185">Reference proteome</keyword>
<evidence type="ECO:0000313" key="2">
    <source>
        <dbReference type="EMBL" id="OXB06890.1"/>
    </source>
</evidence>
<feature type="domain" description="Tail specific protease" evidence="1">
    <location>
        <begin position="96"/>
        <end position="291"/>
    </location>
</feature>
<accession>A0ABX4CT50</accession>
<protein>
    <recommendedName>
        <fullName evidence="1">Tail specific protease domain-containing protein</fullName>
    </recommendedName>
</protein>
<comment type="caution">
    <text evidence="2">The sequence shown here is derived from an EMBL/GenBank/DDBJ whole genome shotgun (WGS) entry which is preliminary data.</text>
</comment>
<gene>
    <name evidence="2" type="ORF">B0A81_12405</name>
</gene>
<dbReference type="Gene3D" id="3.90.226.10">
    <property type="entry name" value="2-enoyl-CoA Hydratase, Chain A, domain 1"/>
    <property type="match status" value="1"/>
</dbReference>
<organism evidence="2 3">
    <name type="scientific">Flavobacterium plurextorum</name>
    <dbReference type="NCBI Taxonomy" id="1114867"/>
    <lineage>
        <taxon>Bacteria</taxon>
        <taxon>Pseudomonadati</taxon>
        <taxon>Bacteroidota</taxon>
        <taxon>Flavobacteriia</taxon>
        <taxon>Flavobacteriales</taxon>
        <taxon>Flavobacteriaceae</taxon>
        <taxon>Flavobacterium</taxon>
    </lineage>
</organism>
<dbReference type="InterPro" id="IPR005151">
    <property type="entry name" value="Tail-specific_protease"/>
</dbReference>
<name>A0ABX4CT50_9FLAO</name>
<sequence>MFKTDIYGQKKINDNFKKETILKIDTLLNENYVFPDQAQAIGRHLKKKLKEGVFKKYEIIDSFAIAMTKEIRFVNNDKHLGIWPAFVPKKQNESLSNDYQLYLKNYTDTRKQANGFKETKIIDGNIGYLDISFFLSETDKTIDSYMNLLSNTDAVIIDLRNNGGGNPRTVNYLCSYFLKNQLLINTLYFRKGNRSDKIFTREVNGKKMIDVPLFILISSKTFSGAEEFSYDMQTQKRAILVGETSGGAANPGEVFKINNDLEIFIPTGTGINPITNTNWEGIGVIPEIKTSPEKAYDRAVELARESAQEYRSKKNSESKLLYEKLQSIIDKNAQLSAVENKDSDIEQQIIEIFKTGKSLNLFSENDINFFGSQNIKKNPLIAELILKSNIIIFPKSPIAYLNYADMLEINGKKDLALTHFAKAIALAEEQKAPYLEGLKMRYEKAKNTK</sequence>
<reference evidence="2 3" key="1">
    <citation type="submission" date="2016-11" db="EMBL/GenBank/DDBJ databases">
        <title>Whole genomes of Flavobacteriaceae.</title>
        <authorList>
            <person name="Stine C."/>
            <person name="Li C."/>
            <person name="Tadesse D."/>
        </authorList>
    </citation>
    <scope>NUCLEOTIDE SEQUENCE [LARGE SCALE GENOMIC DNA]</scope>
    <source>
        <strain evidence="2 3">CCUG 60112</strain>
    </source>
</reference>
<dbReference type="SUPFAM" id="SSF52096">
    <property type="entry name" value="ClpP/crotonase"/>
    <property type="match status" value="1"/>
</dbReference>
<dbReference type="InterPro" id="IPR029045">
    <property type="entry name" value="ClpP/crotonase-like_dom_sf"/>
</dbReference>
<dbReference type="Pfam" id="PF03572">
    <property type="entry name" value="Peptidase_S41"/>
    <property type="match status" value="1"/>
</dbReference>